<feature type="compositionally biased region" description="Polar residues" evidence="1">
    <location>
        <begin position="93"/>
        <end position="106"/>
    </location>
</feature>
<dbReference type="Proteomes" id="UP000672602">
    <property type="component" value="Unassembled WGS sequence"/>
</dbReference>
<feature type="compositionally biased region" description="Basic and acidic residues" evidence="1">
    <location>
        <begin position="42"/>
        <end position="56"/>
    </location>
</feature>
<evidence type="ECO:0000313" key="4">
    <source>
        <dbReference type="Proteomes" id="UP000672602"/>
    </source>
</evidence>
<dbReference type="EMBL" id="JAGMWN010000007">
    <property type="protein sequence ID" value="MBP5858244.1"/>
    <property type="molecule type" value="Genomic_DNA"/>
</dbReference>
<dbReference type="RefSeq" id="WP_379786880.1">
    <property type="nucleotide sequence ID" value="NZ_JBHSYA010000024.1"/>
</dbReference>
<feature type="region of interest" description="Disordered" evidence="1">
    <location>
        <begin position="42"/>
        <end position="106"/>
    </location>
</feature>
<dbReference type="AlphaFoldDB" id="A0A8J7V4Z4"/>
<feature type="transmembrane region" description="Helical" evidence="2">
    <location>
        <begin position="6"/>
        <end position="27"/>
    </location>
</feature>
<sequence length="106" mass="10984">MEDHEFFAIIAAAVIAAGVVVVAMVLFRKRIAFSVEWGNKRMSLEGENDPARETQRRGRAAPSPAGSIKAGGNISIANGDGTVSIGGDVKDSTIGTGSASAQDKRP</sequence>
<proteinExistence type="predicted"/>
<keyword evidence="2" id="KW-1133">Transmembrane helix</keyword>
<comment type="caution">
    <text evidence="3">The sequence shown here is derived from an EMBL/GenBank/DDBJ whole genome shotgun (WGS) entry which is preliminary data.</text>
</comment>
<evidence type="ECO:0000256" key="2">
    <source>
        <dbReference type="SAM" id="Phobius"/>
    </source>
</evidence>
<evidence type="ECO:0000256" key="1">
    <source>
        <dbReference type="SAM" id="MobiDB-lite"/>
    </source>
</evidence>
<keyword evidence="4" id="KW-1185">Reference proteome</keyword>
<name>A0A8J7V4Z4_9PROT</name>
<keyword evidence="2" id="KW-0472">Membrane</keyword>
<accession>A0A8J7V4Z4</accession>
<reference evidence="3" key="1">
    <citation type="submission" date="2021-04" db="EMBL/GenBank/DDBJ databases">
        <authorList>
            <person name="Zhang D.-C."/>
        </authorList>
    </citation>
    <scope>NUCLEOTIDE SEQUENCE</scope>
    <source>
        <strain evidence="3">CGMCC 1.15697</strain>
    </source>
</reference>
<keyword evidence="2" id="KW-0812">Transmembrane</keyword>
<protein>
    <submittedName>
        <fullName evidence="3">Uncharacterized protein</fullName>
    </submittedName>
</protein>
<gene>
    <name evidence="3" type="ORF">KAJ83_14585</name>
</gene>
<evidence type="ECO:0000313" key="3">
    <source>
        <dbReference type="EMBL" id="MBP5858244.1"/>
    </source>
</evidence>
<organism evidence="3 4">
    <name type="scientific">Marivibrio halodurans</name>
    <dbReference type="NCBI Taxonomy" id="2039722"/>
    <lineage>
        <taxon>Bacteria</taxon>
        <taxon>Pseudomonadati</taxon>
        <taxon>Pseudomonadota</taxon>
        <taxon>Alphaproteobacteria</taxon>
        <taxon>Rhodospirillales</taxon>
        <taxon>Rhodospirillaceae</taxon>
        <taxon>Marivibrio</taxon>
    </lineage>
</organism>